<comment type="similarity">
    <text evidence="4">Belongs to the ThiD family.</text>
</comment>
<evidence type="ECO:0000256" key="6">
    <source>
        <dbReference type="ARBA" id="ARBA00012963"/>
    </source>
</evidence>
<dbReference type="FunFam" id="3.40.1190.20:FF:000003">
    <property type="entry name" value="Phosphomethylpyrimidine kinase ThiD"/>
    <property type="match status" value="1"/>
</dbReference>
<dbReference type="EMBL" id="SWFM01000003">
    <property type="protein sequence ID" value="TKD70108.1"/>
    <property type="molecule type" value="Genomic_DNA"/>
</dbReference>
<evidence type="ECO:0000256" key="7">
    <source>
        <dbReference type="ARBA" id="ARBA00019161"/>
    </source>
</evidence>
<keyword evidence="8 17" id="KW-0808">Transferase</keyword>
<evidence type="ECO:0000256" key="13">
    <source>
        <dbReference type="ARBA" id="ARBA00037917"/>
    </source>
</evidence>
<dbReference type="SUPFAM" id="SSF53613">
    <property type="entry name" value="Ribokinase-like"/>
    <property type="match status" value="1"/>
</dbReference>
<keyword evidence="11" id="KW-0067">ATP-binding</keyword>
<sequence>MEMRKTLTIAGSDSGGGAGIQADLKTFQERDVFGTSVITAITAQNTLGVHKVYPQTVEAVRSQLDAVLSDIGTDSVKTGMLFSKEIILTVAEKIREYQVPNLVIDPVMVAKGGASLLRKEAILALKEELIPLGKVITPNLPEASELLNGQPITSIGEMEQAAKALHRSGAEAVLIKGGHMEGATSIDVLYINNRFHHFESNRIDTKHTHGTGCTYSACIAAELAKGKTVPEAVSIAKDFITAAITHSLPIGKGIGPTNHSAYRHFVATAIER</sequence>
<dbReference type="Proteomes" id="UP000310541">
    <property type="component" value="Unassembled WGS sequence"/>
</dbReference>
<evidence type="ECO:0000256" key="15">
    <source>
        <dbReference type="ARBA" id="ARBA00043176"/>
    </source>
</evidence>
<dbReference type="RefSeq" id="WP_136947525.1">
    <property type="nucleotide sequence ID" value="NZ_SWFM01000003.1"/>
</dbReference>
<evidence type="ECO:0000256" key="5">
    <source>
        <dbReference type="ARBA" id="ARBA00012135"/>
    </source>
</evidence>
<dbReference type="GO" id="GO:0005524">
    <property type="term" value="F:ATP binding"/>
    <property type="evidence" value="ECO:0007669"/>
    <property type="project" value="UniProtKB-KW"/>
</dbReference>
<evidence type="ECO:0000256" key="9">
    <source>
        <dbReference type="ARBA" id="ARBA00022741"/>
    </source>
</evidence>
<evidence type="ECO:0000256" key="12">
    <source>
        <dbReference type="ARBA" id="ARBA00022977"/>
    </source>
</evidence>
<dbReference type="Pfam" id="PF08543">
    <property type="entry name" value="Phos_pyr_kin"/>
    <property type="match status" value="1"/>
</dbReference>
<protein>
    <recommendedName>
        <fullName evidence="7">Hydroxymethylpyrimidine/phosphomethylpyrimidine kinase</fullName>
        <ecNumber evidence="5">2.7.1.49</ecNumber>
        <ecNumber evidence="6">2.7.4.7</ecNumber>
    </recommendedName>
    <alternativeName>
        <fullName evidence="14">Hydroxymethylpyrimidine kinase</fullName>
    </alternativeName>
    <alternativeName>
        <fullName evidence="15">Hydroxymethylpyrimidine phosphate kinase</fullName>
    </alternativeName>
</protein>
<dbReference type="NCBIfam" id="TIGR00097">
    <property type="entry name" value="HMP-P_kinase"/>
    <property type="match status" value="1"/>
</dbReference>
<dbReference type="AlphaFoldDB" id="A0A4V5Q1K4"/>
<dbReference type="InterPro" id="IPR029056">
    <property type="entry name" value="Ribokinase-like"/>
</dbReference>
<dbReference type="GO" id="GO:0008972">
    <property type="term" value="F:phosphomethylpyrimidine kinase activity"/>
    <property type="evidence" value="ECO:0007669"/>
    <property type="project" value="UniProtKB-EC"/>
</dbReference>
<evidence type="ECO:0000313" key="17">
    <source>
        <dbReference type="EMBL" id="TKD70108.1"/>
    </source>
</evidence>
<dbReference type="PANTHER" id="PTHR20858">
    <property type="entry name" value="PHOSPHOMETHYLPYRIMIDINE KINASE"/>
    <property type="match status" value="1"/>
</dbReference>
<evidence type="ECO:0000256" key="14">
    <source>
        <dbReference type="ARBA" id="ARBA00042102"/>
    </source>
</evidence>
<keyword evidence="12" id="KW-0784">Thiamine biosynthesis</keyword>
<dbReference type="GO" id="GO:0008902">
    <property type="term" value="F:hydroxymethylpyrimidine kinase activity"/>
    <property type="evidence" value="ECO:0007669"/>
    <property type="project" value="UniProtKB-EC"/>
</dbReference>
<dbReference type="OrthoDB" id="9810880at2"/>
<evidence type="ECO:0000259" key="16">
    <source>
        <dbReference type="Pfam" id="PF08543"/>
    </source>
</evidence>
<evidence type="ECO:0000256" key="11">
    <source>
        <dbReference type="ARBA" id="ARBA00022840"/>
    </source>
</evidence>
<dbReference type="EC" id="2.7.4.7" evidence="6"/>
<feature type="domain" description="Pyridoxamine kinase/Phosphomethylpyrimidine kinase" evidence="16">
    <location>
        <begin position="13"/>
        <end position="258"/>
    </location>
</feature>
<comment type="pathway">
    <text evidence="3">Cofactor biosynthesis; thiamine diphosphate biosynthesis; 4-amino-2-methyl-5-diphosphomethylpyrimidine from 5-amino-1-(5-phospho-D-ribosyl)imidazole: step 3/3.</text>
</comment>
<comment type="caution">
    <text evidence="17">The sequence shown here is derived from an EMBL/GenBank/DDBJ whole genome shotgun (WGS) entry which is preliminary data.</text>
</comment>
<dbReference type="PANTHER" id="PTHR20858:SF17">
    <property type="entry name" value="HYDROXYMETHYLPYRIMIDINE_PHOSPHOMETHYLPYRIMIDINE KINASE THI20-RELATED"/>
    <property type="match status" value="1"/>
</dbReference>
<evidence type="ECO:0000313" key="18">
    <source>
        <dbReference type="Proteomes" id="UP000310541"/>
    </source>
</evidence>
<evidence type="ECO:0000256" key="2">
    <source>
        <dbReference type="ARBA" id="ARBA00000565"/>
    </source>
</evidence>
<dbReference type="GO" id="GO:0005829">
    <property type="term" value="C:cytosol"/>
    <property type="evidence" value="ECO:0007669"/>
    <property type="project" value="TreeGrafter"/>
</dbReference>
<reference evidence="17 18" key="1">
    <citation type="submission" date="2019-04" db="EMBL/GenBank/DDBJ databases">
        <title>Genome sequence of Bacillus hwajinpoensis strain Y2.</title>
        <authorList>
            <person name="Fair J.L."/>
            <person name="Maclea K.S."/>
        </authorList>
    </citation>
    <scope>NUCLEOTIDE SEQUENCE [LARGE SCALE GENOMIC DNA]</scope>
    <source>
        <strain evidence="17 18">Y2</strain>
    </source>
</reference>
<accession>A0A4V5Q1K4</accession>
<dbReference type="CDD" id="cd01169">
    <property type="entry name" value="HMPP_kinase"/>
    <property type="match status" value="1"/>
</dbReference>
<evidence type="ECO:0000256" key="10">
    <source>
        <dbReference type="ARBA" id="ARBA00022777"/>
    </source>
</evidence>
<dbReference type="InterPro" id="IPR004399">
    <property type="entry name" value="HMP/HMP-P_kinase_dom"/>
</dbReference>
<dbReference type="Gene3D" id="3.40.1190.20">
    <property type="match status" value="1"/>
</dbReference>
<dbReference type="InterPro" id="IPR013749">
    <property type="entry name" value="PM/HMP-P_kinase-1"/>
</dbReference>
<proteinExistence type="inferred from homology"/>
<gene>
    <name evidence="17" type="primary">thiD</name>
    <name evidence="17" type="ORF">FBF83_12675</name>
</gene>
<dbReference type="GO" id="GO:0009228">
    <property type="term" value="P:thiamine biosynthetic process"/>
    <property type="evidence" value="ECO:0007669"/>
    <property type="project" value="UniProtKB-KW"/>
</dbReference>
<comment type="catalytic activity">
    <reaction evidence="1">
        <text>4-amino-5-hydroxymethyl-2-methylpyrimidine + ATP = 4-amino-2-methyl-5-(phosphooxymethyl)pyrimidine + ADP + H(+)</text>
        <dbReference type="Rhea" id="RHEA:23096"/>
        <dbReference type="ChEBI" id="CHEBI:15378"/>
        <dbReference type="ChEBI" id="CHEBI:16892"/>
        <dbReference type="ChEBI" id="CHEBI:30616"/>
        <dbReference type="ChEBI" id="CHEBI:58354"/>
        <dbReference type="ChEBI" id="CHEBI:456216"/>
        <dbReference type="EC" id="2.7.1.49"/>
    </reaction>
</comment>
<comment type="catalytic activity">
    <reaction evidence="2">
        <text>4-amino-2-methyl-5-(phosphooxymethyl)pyrimidine + ATP = 4-amino-2-methyl-5-(diphosphooxymethyl)pyrimidine + ADP</text>
        <dbReference type="Rhea" id="RHEA:19893"/>
        <dbReference type="ChEBI" id="CHEBI:30616"/>
        <dbReference type="ChEBI" id="CHEBI:57841"/>
        <dbReference type="ChEBI" id="CHEBI:58354"/>
        <dbReference type="ChEBI" id="CHEBI:456216"/>
        <dbReference type="EC" id="2.7.4.7"/>
    </reaction>
</comment>
<keyword evidence="9" id="KW-0547">Nucleotide-binding</keyword>
<evidence type="ECO:0000256" key="4">
    <source>
        <dbReference type="ARBA" id="ARBA00009879"/>
    </source>
</evidence>
<comment type="pathway">
    <text evidence="13">Cofactor biosynthesis; thiamine diphosphate biosynthesis; 4-amino-2-methyl-5-diphosphomethylpyrimidine from 5-amino-1-(5-phospho-D-ribosyl)imidazole: step 2/3.</text>
</comment>
<organism evidence="17 18">
    <name type="scientific">Guptibacillus hwajinpoensis</name>
    <dbReference type="NCBI Taxonomy" id="208199"/>
    <lineage>
        <taxon>Bacteria</taxon>
        <taxon>Bacillati</taxon>
        <taxon>Bacillota</taxon>
        <taxon>Bacilli</taxon>
        <taxon>Bacillales</taxon>
        <taxon>Guptibacillaceae</taxon>
        <taxon>Guptibacillus</taxon>
    </lineage>
</organism>
<evidence type="ECO:0000256" key="8">
    <source>
        <dbReference type="ARBA" id="ARBA00022679"/>
    </source>
</evidence>
<name>A0A4V5Q1K4_9BACL</name>
<dbReference type="EC" id="2.7.1.49" evidence="5"/>
<evidence type="ECO:0000256" key="1">
    <source>
        <dbReference type="ARBA" id="ARBA00000151"/>
    </source>
</evidence>
<keyword evidence="10 17" id="KW-0418">Kinase</keyword>
<evidence type="ECO:0000256" key="3">
    <source>
        <dbReference type="ARBA" id="ARBA00004769"/>
    </source>
</evidence>